<name>A0AA39JSI4_9AGAR</name>
<sequence length="256" mass="29766">TFDSHVFPSSCFTCRNHRAHLIDAVEQFRLERQGTLLVHEIVPLCVSDMAPHVPEDLTYRRSHPINSILGLHPWPLIQGAYHRSCGLSHQPLSVHYHAPDYIRERLFKCLPHVRRVTLLCHNVSTNPPLNITWDYNVFFPPNVELLDMLFSYNTTEKPFDQEPCHRFYSKNHYYEPEFYSPNFPIRFDGLKDYAPRLEMPYIRHLTIYGANPAMVILTIELFPALETLHTDIDSAVLKAGFDAANVRPTEGHIYEI</sequence>
<dbReference type="EMBL" id="JAUEPT010000010">
    <property type="protein sequence ID" value="KAK0447974.1"/>
    <property type="molecule type" value="Genomic_DNA"/>
</dbReference>
<proteinExistence type="predicted"/>
<protein>
    <submittedName>
        <fullName evidence="1">Uncharacterized protein</fullName>
    </submittedName>
</protein>
<keyword evidence="2" id="KW-1185">Reference proteome</keyword>
<organism evidence="1 2">
    <name type="scientific">Armillaria borealis</name>
    <dbReference type="NCBI Taxonomy" id="47425"/>
    <lineage>
        <taxon>Eukaryota</taxon>
        <taxon>Fungi</taxon>
        <taxon>Dikarya</taxon>
        <taxon>Basidiomycota</taxon>
        <taxon>Agaricomycotina</taxon>
        <taxon>Agaricomycetes</taxon>
        <taxon>Agaricomycetidae</taxon>
        <taxon>Agaricales</taxon>
        <taxon>Marasmiineae</taxon>
        <taxon>Physalacriaceae</taxon>
        <taxon>Armillaria</taxon>
    </lineage>
</organism>
<accession>A0AA39JSI4</accession>
<dbReference type="Proteomes" id="UP001175226">
    <property type="component" value="Unassembled WGS sequence"/>
</dbReference>
<dbReference type="AlphaFoldDB" id="A0AA39JSI4"/>
<gene>
    <name evidence="1" type="ORF">EV421DRAFT_106582</name>
</gene>
<evidence type="ECO:0000313" key="2">
    <source>
        <dbReference type="Proteomes" id="UP001175226"/>
    </source>
</evidence>
<comment type="caution">
    <text evidence="1">The sequence shown here is derived from an EMBL/GenBank/DDBJ whole genome shotgun (WGS) entry which is preliminary data.</text>
</comment>
<feature type="non-terminal residue" evidence="1">
    <location>
        <position position="1"/>
    </location>
</feature>
<reference evidence="1" key="1">
    <citation type="submission" date="2023-06" db="EMBL/GenBank/DDBJ databases">
        <authorList>
            <consortium name="Lawrence Berkeley National Laboratory"/>
            <person name="Ahrendt S."/>
            <person name="Sahu N."/>
            <person name="Indic B."/>
            <person name="Wong-Bajracharya J."/>
            <person name="Merenyi Z."/>
            <person name="Ke H.-M."/>
            <person name="Monk M."/>
            <person name="Kocsube S."/>
            <person name="Drula E."/>
            <person name="Lipzen A."/>
            <person name="Balint B."/>
            <person name="Henrissat B."/>
            <person name="Andreopoulos B."/>
            <person name="Martin F.M."/>
            <person name="Harder C.B."/>
            <person name="Rigling D."/>
            <person name="Ford K.L."/>
            <person name="Foster G.D."/>
            <person name="Pangilinan J."/>
            <person name="Papanicolaou A."/>
            <person name="Barry K."/>
            <person name="LaButti K."/>
            <person name="Viragh M."/>
            <person name="Koriabine M."/>
            <person name="Yan M."/>
            <person name="Riley R."/>
            <person name="Champramary S."/>
            <person name="Plett K.L."/>
            <person name="Tsai I.J."/>
            <person name="Slot J."/>
            <person name="Sipos G."/>
            <person name="Plett J."/>
            <person name="Nagy L.G."/>
            <person name="Grigoriev I.V."/>
        </authorList>
    </citation>
    <scope>NUCLEOTIDE SEQUENCE</scope>
    <source>
        <strain evidence="1">FPL87.14</strain>
    </source>
</reference>
<evidence type="ECO:0000313" key="1">
    <source>
        <dbReference type="EMBL" id="KAK0447974.1"/>
    </source>
</evidence>